<sequence length="200" mass="21733">MTDMLMRPAPSAVQQYDPLRSVSLPRVAAVVRVFCGSIAAGFASIPVGRPSDSCIWNTARFKAALIPTGTHLEAPVDLQANTHICGRASRVTERLFIRYIGPTPHQRLCSSSADLRIVGAAEDCGRWSARRTDVGKSTTGPSFGRLSLDQRPSTLGCSQIPVYNENRTRTHSISALWWYSDDSAGAVIISHGESISHIRL</sequence>
<name>A0A5C3PLV2_9APHY</name>
<reference evidence="1 2" key="1">
    <citation type="journal article" date="2019" name="Nat. Ecol. Evol.">
        <title>Megaphylogeny resolves global patterns of mushroom evolution.</title>
        <authorList>
            <person name="Varga T."/>
            <person name="Krizsan K."/>
            <person name="Foldi C."/>
            <person name="Dima B."/>
            <person name="Sanchez-Garcia M."/>
            <person name="Sanchez-Ramirez S."/>
            <person name="Szollosi G.J."/>
            <person name="Szarkandi J.G."/>
            <person name="Papp V."/>
            <person name="Albert L."/>
            <person name="Andreopoulos W."/>
            <person name="Angelini C."/>
            <person name="Antonin V."/>
            <person name="Barry K.W."/>
            <person name="Bougher N.L."/>
            <person name="Buchanan P."/>
            <person name="Buyck B."/>
            <person name="Bense V."/>
            <person name="Catcheside P."/>
            <person name="Chovatia M."/>
            <person name="Cooper J."/>
            <person name="Damon W."/>
            <person name="Desjardin D."/>
            <person name="Finy P."/>
            <person name="Geml J."/>
            <person name="Haridas S."/>
            <person name="Hughes K."/>
            <person name="Justo A."/>
            <person name="Karasinski D."/>
            <person name="Kautmanova I."/>
            <person name="Kiss B."/>
            <person name="Kocsube S."/>
            <person name="Kotiranta H."/>
            <person name="LaButti K.M."/>
            <person name="Lechner B.E."/>
            <person name="Liimatainen K."/>
            <person name="Lipzen A."/>
            <person name="Lukacs Z."/>
            <person name="Mihaltcheva S."/>
            <person name="Morgado L.N."/>
            <person name="Niskanen T."/>
            <person name="Noordeloos M.E."/>
            <person name="Ohm R.A."/>
            <person name="Ortiz-Santana B."/>
            <person name="Ovrebo C."/>
            <person name="Racz N."/>
            <person name="Riley R."/>
            <person name="Savchenko A."/>
            <person name="Shiryaev A."/>
            <person name="Soop K."/>
            <person name="Spirin V."/>
            <person name="Szebenyi C."/>
            <person name="Tomsovsky M."/>
            <person name="Tulloss R.E."/>
            <person name="Uehling J."/>
            <person name="Grigoriev I.V."/>
            <person name="Vagvolgyi C."/>
            <person name="Papp T."/>
            <person name="Martin F.M."/>
            <person name="Miettinen O."/>
            <person name="Hibbett D.S."/>
            <person name="Nagy L.G."/>
        </authorList>
    </citation>
    <scope>NUCLEOTIDE SEQUENCE [LARGE SCALE GENOMIC DNA]</scope>
    <source>
        <strain evidence="1 2">HHB13444</strain>
    </source>
</reference>
<gene>
    <name evidence="1" type="ORF">K466DRAFT_132527</name>
</gene>
<evidence type="ECO:0000313" key="1">
    <source>
        <dbReference type="EMBL" id="TFK86953.1"/>
    </source>
</evidence>
<dbReference type="AlphaFoldDB" id="A0A5C3PLV2"/>
<protein>
    <submittedName>
        <fullName evidence="1">Uncharacterized protein</fullName>
    </submittedName>
</protein>
<proteinExistence type="predicted"/>
<dbReference type="InParanoid" id="A0A5C3PLV2"/>
<dbReference type="EMBL" id="ML211175">
    <property type="protein sequence ID" value="TFK86953.1"/>
    <property type="molecule type" value="Genomic_DNA"/>
</dbReference>
<evidence type="ECO:0000313" key="2">
    <source>
        <dbReference type="Proteomes" id="UP000308197"/>
    </source>
</evidence>
<accession>A0A5C3PLV2</accession>
<keyword evidence="2" id="KW-1185">Reference proteome</keyword>
<dbReference type="Proteomes" id="UP000308197">
    <property type="component" value="Unassembled WGS sequence"/>
</dbReference>
<organism evidence="1 2">
    <name type="scientific">Polyporus arcularius HHB13444</name>
    <dbReference type="NCBI Taxonomy" id="1314778"/>
    <lineage>
        <taxon>Eukaryota</taxon>
        <taxon>Fungi</taxon>
        <taxon>Dikarya</taxon>
        <taxon>Basidiomycota</taxon>
        <taxon>Agaricomycotina</taxon>
        <taxon>Agaricomycetes</taxon>
        <taxon>Polyporales</taxon>
        <taxon>Polyporaceae</taxon>
        <taxon>Polyporus</taxon>
    </lineage>
</organism>